<dbReference type="Proteomes" id="UP000029121">
    <property type="component" value="Unassembled WGS sequence"/>
</dbReference>
<keyword evidence="2" id="KW-0472">Membrane</keyword>
<evidence type="ECO:0000259" key="5">
    <source>
        <dbReference type="SMART" id="SM00768"/>
    </source>
</evidence>
<dbReference type="GO" id="GO:0009506">
    <property type="term" value="C:plasmodesma"/>
    <property type="evidence" value="ECO:0007669"/>
    <property type="project" value="UniProtKB-ARBA"/>
</dbReference>
<dbReference type="Pfam" id="PF07983">
    <property type="entry name" value="X8"/>
    <property type="match status" value="1"/>
</dbReference>
<keyword evidence="3" id="KW-0732">Signal</keyword>
<dbReference type="STRING" id="81985.R0GAI7"/>
<keyword evidence="2" id="KW-0336">GPI-anchor</keyword>
<protein>
    <recommendedName>
        <fullName evidence="5">X8 domain-containing protein</fullName>
    </recommendedName>
</protein>
<keyword evidence="2" id="KW-0325">Glycoprotein</keyword>
<sequence>TERACHAGGADCSKIKPNQPCFEPNTIKDHASVVFNSYYQHYKHMGGSCYINGTAMITNYDPSKRLS</sequence>
<comment type="subcellular location">
    <subcellularLocation>
        <location evidence="1">Cell membrane</location>
        <topology evidence="1">Lipid-anchor</topology>
        <topology evidence="1">GPI-anchor</topology>
    </subcellularLocation>
</comment>
<feature type="domain" description="X8" evidence="5">
    <location>
        <begin position="1"/>
        <end position="67"/>
    </location>
</feature>
<gene>
    <name evidence="6" type="ORF">CARUB_v10016031mg</name>
</gene>
<keyword evidence="4" id="KW-0449">Lipoprotein</keyword>
<evidence type="ECO:0000256" key="1">
    <source>
        <dbReference type="ARBA" id="ARBA00004609"/>
    </source>
</evidence>
<dbReference type="SMART" id="SM00768">
    <property type="entry name" value="X8"/>
    <property type="match status" value="1"/>
</dbReference>
<keyword evidence="7" id="KW-1185">Reference proteome</keyword>
<evidence type="ECO:0000313" key="7">
    <source>
        <dbReference type="Proteomes" id="UP000029121"/>
    </source>
</evidence>
<accession>R0GAI7</accession>
<dbReference type="PANTHER" id="PTHR31044:SF55">
    <property type="entry name" value="CARBOHYDRATE-BINDING X8 DOMAIN SUPERFAMILY PROTEIN"/>
    <property type="match status" value="1"/>
</dbReference>
<proteinExistence type="predicted"/>
<dbReference type="PANTHER" id="PTHR31044">
    <property type="entry name" value="BETA-1,3 GLUCANASE"/>
    <property type="match status" value="1"/>
</dbReference>
<evidence type="ECO:0000256" key="2">
    <source>
        <dbReference type="ARBA" id="ARBA00022622"/>
    </source>
</evidence>
<dbReference type="GO" id="GO:0098552">
    <property type="term" value="C:side of membrane"/>
    <property type="evidence" value="ECO:0007669"/>
    <property type="project" value="UniProtKB-KW"/>
</dbReference>
<evidence type="ECO:0000313" key="6">
    <source>
        <dbReference type="EMBL" id="EOA32727.1"/>
    </source>
</evidence>
<dbReference type="InterPro" id="IPR012946">
    <property type="entry name" value="X8"/>
</dbReference>
<reference evidence="7" key="1">
    <citation type="journal article" date="2013" name="Nat. Genet.">
        <title>The Capsella rubella genome and the genomic consequences of rapid mating system evolution.</title>
        <authorList>
            <person name="Slotte T."/>
            <person name="Hazzouri K.M."/>
            <person name="Agren J.A."/>
            <person name="Koenig D."/>
            <person name="Maumus F."/>
            <person name="Guo Y.L."/>
            <person name="Steige K."/>
            <person name="Platts A.E."/>
            <person name="Escobar J.S."/>
            <person name="Newman L.K."/>
            <person name="Wang W."/>
            <person name="Mandakova T."/>
            <person name="Vello E."/>
            <person name="Smith L.M."/>
            <person name="Henz S.R."/>
            <person name="Steffen J."/>
            <person name="Takuno S."/>
            <person name="Brandvain Y."/>
            <person name="Coop G."/>
            <person name="Andolfatto P."/>
            <person name="Hu T.T."/>
            <person name="Blanchette M."/>
            <person name="Clark R.M."/>
            <person name="Quesneville H."/>
            <person name="Nordborg M."/>
            <person name="Gaut B.S."/>
            <person name="Lysak M.A."/>
            <person name="Jenkins J."/>
            <person name="Grimwood J."/>
            <person name="Chapman J."/>
            <person name="Prochnik S."/>
            <person name="Shu S."/>
            <person name="Rokhsar D."/>
            <person name="Schmutz J."/>
            <person name="Weigel D."/>
            <person name="Wright S.I."/>
        </authorList>
    </citation>
    <scope>NUCLEOTIDE SEQUENCE [LARGE SCALE GENOMIC DNA]</scope>
    <source>
        <strain evidence="7">cv. Monte Gargano</strain>
    </source>
</reference>
<dbReference type="AlphaFoldDB" id="R0GAI7"/>
<evidence type="ECO:0000256" key="4">
    <source>
        <dbReference type="ARBA" id="ARBA00023288"/>
    </source>
</evidence>
<dbReference type="Gene3D" id="1.20.58.1040">
    <property type="match status" value="1"/>
</dbReference>
<organism evidence="6 7">
    <name type="scientific">Capsella rubella</name>
    <dbReference type="NCBI Taxonomy" id="81985"/>
    <lineage>
        <taxon>Eukaryota</taxon>
        <taxon>Viridiplantae</taxon>
        <taxon>Streptophyta</taxon>
        <taxon>Embryophyta</taxon>
        <taxon>Tracheophyta</taxon>
        <taxon>Spermatophyta</taxon>
        <taxon>Magnoliopsida</taxon>
        <taxon>eudicotyledons</taxon>
        <taxon>Gunneridae</taxon>
        <taxon>Pentapetalae</taxon>
        <taxon>rosids</taxon>
        <taxon>malvids</taxon>
        <taxon>Brassicales</taxon>
        <taxon>Brassicaceae</taxon>
        <taxon>Camelineae</taxon>
        <taxon>Capsella</taxon>
    </lineage>
</organism>
<dbReference type="GO" id="GO:0005886">
    <property type="term" value="C:plasma membrane"/>
    <property type="evidence" value="ECO:0007669"/>
    <property type="project" value="UniProtKB-SubCell"/>
</dbReference>
<dbReference type="InterPro" id="IPR044788">
    <property type="entry name" value="X8_dom_prot"/>
</dbReference>
<name>R0GAI7_9BRAS</name>
<feature type="non-terminal residue" evidence="6">
    <location>
        <position position="1"/>
    </location>
</feature>
<dbReference type="EMBL" id="KB870807">
    <property type="protein sequence ID" value="EOA32727.1"/>
    <property type="molecule type" value="Genomic_DNA"/>
</dbReference>
<evidence type="ECO:0000256" key="3">
    <source>
        <dbReference type="ARBA" id="ARBA00022729"/>
    </source>
</evidence>